<proteinExistence type="predicted"/>
<dbReference type="InterPro" id="IPR001245">
    <property type="entry name" value="Ser-Thr/Tyr_kinase_cat_dom"/>
</dbReference>
<feature type="compositionally biased region" description="Basic and acidic residues" evidence="1">
    <location>
        <begin position="450"/>
        <end position="463"/>
    </location>
</feature>
<feature type="domain" description="Protein kinase" evidence="2">
    <location>
        <begin position="176"/>
        <end position="454"/>
    </location>
</feature>
<dbReference type="Pfam" id="PF07714">
    <property type="entry name" value="PK_Tyr_Ser-Thr"/>
    <property type="match status" value="1"/>
</dbReference>
<dbReference type="PROSITE" id="PS00109">
    <property type="entry name" value="PROTEIN_KINASE_TYR"/>
    <property type="match status" value="1"/>
</dbReference>
<dbReference type="STRING" id="914234.M2QZZ6"/>
<sequence length="463" mass="52890">MSNIRAEKIQSNAATSNVMWAKLRAVVLLVGSWLRPFPPRWNIDELESNAEVYQTLTSALSYIMTESKTEMPSPLVIQAVPSEEDKESWIELLAMLVDADRVDESLRKSVIRRWIRSSHQSDQHPLRRNLQRSSGFRESEAIREVERLCIDSLRKLCELTEKLPASFLLHPRSVHISTNKPAGIGGFADVYRGTYKGGSVAVKRLIIRDDCAGYPKVRSRTSLIAKCSHELLQDLCREVVIWRLLRHNNITQCYGAYKDNDGMSLVLEWMDMGTITEYLARHSTEDRLKLIYDVAKGLFYLHDTVGVMHGDVRCTNILINHRGIACLSDFNISRILYNVRLQTNSRGRASWRYMPPEVLEPSNEGVVATLPTREGDIYAFGMTMLEIFTGEPPFGRHTRDQQVVVTVSRGVRPSRPGDEVAQRGLSDDMWDLIVQCWQSDPQTRPSMTDVNERIREAQRKTRT</sequence>
<dbReference type="GO" id="GO:0005524">
    <property type="term" value="F:ATP binding"/>
    <property type="evidence" value="ECO:0007669"/>
    <property type="project" value="InterPro"/>
</dbReference>
<dbReference type="Proteomes" id="UP000016930">
    <property type="component" value="Unassembled WGS sequence"/>
</dbReference>
<dbReference type="InterPro" id="IPR008266">
    <property type="entry name" value="Tyr_kinase_AS"/>
</dbReference>
<accession>M2QZZ6</accession>
<reference evidence="3 4" key="1">
    <citation type="journal article" date="2012" name="Proc. Natl. Acad. Sci. U.S.A.">
        <title>Comparative genomics of Ceriporiopsis subvermispora and Phanerochaete chrysosporium provide insight into selective ligninolysis.</title>
        <authorList>
            <person name="Fernandez-Fueyo E."/>
            <person name="Ruiz-Duenas F.J."/>
            <person name="Ferreira P."/>
            <person name="Floudas D."/>
            <person name="Hibbett D.S."/>
            <person name="Canessa P."/>
            <person name="Larrondo L.F."/>
            <person name="James T.Y."/>
            <person name="Seelenfreund D."/>
            <person name="Lobos S."/>
            <person name="Polanco R."/>
            <person name="Tello M."/>
            <person name="Honda Y."/>
            <person name="Watanabe T."/>
            <person name="Watanabe T."/>
            <person name="Ryu J.S."/>
            <person name="Kubicek C.P."/>
            <person name="Schmoll M."/>
            <person name="Gaskell J."/>
            <person name="Hammel K.E."/>
            <person name="St John F.J."/>
            <person name="Vanden Wymelenberg A."/>
            <person name="Sabat G."/>
            <person name="Splinter BonDurant S."/>
            <person name="Syed K."/>
            <person name="Yadav J.S."/>
            <person name="Doddapaneni H."/>
            <person name="Subramanian V."/>
            <person name="Lavin J.L."/>
            <person name="Oguiza J.A."/>
            <person name="Perez G."/>
            <person name="Pisabarro A.G."/>
            <person name="Ramirez L."/>
            <person name="Santoyo F."/>
            <person name="Master E."/>
            <person name="Coutinho P.M."/>
            <person name="Henrissat B."/>
            <person name="Lombard V."/>
            <person name="Magnuson J.K."/>
            <person name="Kuees U."/>
            <person name="Hori C."/>
            <person name="Igarashi K."/>
            <person name="Samejima M."/>
            <person name="Held B.W."/>
            <person name="Barry K.W."/>
            <person name="LaButti K.M."/>
            <person name="Lapidus A."/>
            <person name="Lindquist E.A."/>
            <person name="Lucas S.M."/>
            <person name="Riley R."/>
            <person name="Salamov A.A."/>
            <person name="Hoffmeister D."/>
            <person name="Schwenk D."/>
            <person name="Hadar Y."/>
            <person name="Yarden O."/>
            <person name="de Vries R.P."/>
            <person name="Wiebenga A."/>
            <person name="Stenlid J."/>
            <person name="Eastwood D."/>
            <person name="Grigoriev I.V."/>
            <person name="Berka R.M."/>
            <person name="Blanchette R.A."/>
            <person name="Kersten P."/>
            <person name="Martinez A.T."/>
            <person name="Vicuna R."/>
            <person name="Cullen D."/>
        </authorList>
    </citation>
    <scope>NUCLEOTIDE SEQUENCE [LARGE SCALE GENOMIC DNA]</scope>
    <source>
        <strain evidence="3 4">B</strain>
    </source>
</reference>
<organism evidence="3 4">
    <name type="scientific">Ceriporiopsis subvermispora (strain B)</name>
    <name type="common">White-rot fungus</name>
    <name type="synonym">Gelatoporia subvermispora</name>
    <dbReference type="NCBI Taxonomy" id="914234"/>
    <lineage>
        <taxon>Eukaryota</taxon>
        <taxon>Fungi</taxon>
        <taxon>Dikarya</taxon>
        <taxon>Basidiomycota</taxon>
        <taxon>Agaricomycotina</taxon>
        <taxon>Agaricomycetes</taxon>
        <taxon>Polyporales</taxon>
        <taxon>Gelatoporiaceae</taxon>
        <taxon>Gelatoporia</taxon>
    </lineage>
</organism>
<keyword evidence="4" id="KW-1185">Reference proteome</keyword>
<dbReference type="InterPro" id="IPR011009">
    <property type="entry name" value="Kinase-like_dom_sf"/>
</dbReference>
<dbReference type="PANTHER" id="PTHR44329">
    <property type="entry name" value="SERINE/THREONINE-PROTEIN KINASE TNNI3K-RELATED"/>
    <property type="match status" value="1"/>
</dbReference>
<dbReference type="InterPro" id="IPR000719">
    <property type="entry name" value="Prot_kinase_dom"/>
</dbReference>
<name>M2QZZ6_CERS8</name>
<dbReference type="AlphaFoldDB" id="M2QZZ6"/>
<feature type="region of interest" description="Disordered" evidence="1">
    <location>
        <begin position="441"/>
        <end position="463"/>
    </location>
</feature>
<evidence type="ECO:0000256" key="1">
    <source>
        <dbReference type="SAM" id="MobiDB-lite"/>
    </source>
</evidence>
<dbReference type="PROSITE" id="PS50011">
    <property type="entry name" value="PROTEIN_KINASE_DOM"/>
    <property type="match status" value="1"/>
</dbReference>
<evidence type="ECO:0000313" key="3">
    <source>
        <dbReference type="EMBL" id="EMD31572.1"/>
    </source>
</evidence>
<evidence type="ECO:0000259" key="2">
    <source>
        <dbReference type="PROSITE" id="PS50011"/>
    </source>
</evidence>
<protein>
    <recommendedName>
        <fullName evidence="2">Protein kinase domain-containing protein</fullName>
    </recommendedName>
</protein>
<gene>
    <name evidence="3" type="ORF">CERSUDRAFT_162806</name>
</gene>
<dbReference type="HOGENOM" id="CLU_000288_7_18_1"/>
<dbReference type="OrthoDB" id="4062651at2759"/>
<dbReference type="GO" id="GO:0004674">
    <property type="term" value="F:protein serine/threonine kinase activity"/>
    <property type="evidence" value="ECO:0007669"/>
    <property type="project" value="TreeGrafter"/>
</dbReference>
<dbReference type="EMBL" id="KB445817">
    <property type="protein sequence ID" value="EMD31572.1"/>
    <property type="molecule type" value="Genomic_DNA"/>
</dbReference>
<dbReference type="SUPFAM" id="SSF56112">
    <property type="entry name" value="Protein kinase-like (PK-like)"/>
    <property type="match status" value="1"/>
</dbReference>
<evidence type="ECO:0000313" key="4">
    <source>
        <dbReference type="Proteomes" id="UP000016930"/>
    </source>
</evidence>
<dbReference type="InterPro" id="IPR051681">
    <property type="entry name" value="Ser/Thr_Kinases-Pseudokinases"/>
</dbReference>
<dbReference type="Gene3D" id="1.10.510.10">
    <property type="entry name" value="Transferase(Phosphotransferase) domain 1"/>
    <property type="match status" value="1"/>
</dbReference>